<proteinExistence type="predicted"/>
<protein>
    <submittedName>
        <fullName evidence="3">Uncharacterized protein</fullName>
    </submittedName>
</protein>
<organism evidence="3 4">
    <name type="scientific">Halorubrum alkaliphilum</name>
    <dbReference type="NCBI Taxonomy" id="261290"/>
    <lineage>
        <taxon>Archaea</taxon>
        <taxon>Methanobacteriati</taxon>
        <taxon>Methanobacteriota</taxon>
        <taxon>Stenosarchaea group</taxon>
        <taxon>Halobacteria</taxon>
        <taxon>Halobacteriales</taxon>
        <taxon>Haloferacaceae</taxon>
        <taxon>Halorubrum</taxon>
    </lineage>
</organism>
<dbReference type="RefSeq" id="WP_209484313.1">
    <property type="nucleotide sequence ID" value="NZ_JAGGKQ010000007.1"/>
</dbReference>
<evidence type="ECO:0000313" key="4">
    <source>
        <dbReference type="Proteomes" id="UP000823588"/>
    </source>
</evidence>
<dbReference type="AlphaFoldDB" id="A0A8T4GFS4"/>
<gene>
    <name evidence="3" type="ORF">J2751_001309</name>
</gene>
<comment type="caution">
    <text evidence="3">The sequence shown here is derived from an EMBL/GenBank/DDBJ whole genome shotgun (WGS) entry which is preliminary data.</text>
</comment>
<sequence>MTEHADRSVAEQIEYRRNNAVDPEDFLFEAEAIEFDTVDDDLTLTDEFLEAVEAEIETLLDRGHSSADVARLFSAREAETHVADREYLAYKTGDIVRNWPSEEALYFDLAVDGALRESHADWEAVPPRQRQRIVQSLRTFQDECPFCAGTVGVSNDKVESCCDENLVHVIHCTGCETRFFEFSPGSVPV</sequence>
<accession>A0A8T4GFS4</accession>
<evidence type="ECO:0000259" key="1">
    <source>
        <dbReference type="Pfam" id="PF26237"/>
    </source>
</evidence>
<dbReference type="InterPro" id="IPR058675">
    <property type="entry name" value="DUF8054_C"/>
</dbReference>
<evidence type="ECO:0000313" key="3">
    <source>
        <dbReference type="EMBL" id="MBP1922301.1"/>
    </source>
</evidence>
<feature type="domain" description="DUF8054" evidence="1">
    <location>
        <begin position="142"/>
        <end position="182"/>
    </location>
</feature>
<dbReference type="Pfam" id="PF26237">
    <property type="entry name" value="DUF8054_C"/>
    <property type="match status" value="1"/>
</dbReference>
<keyword evidence="4" id="KW-1185">Reference proteome</keyword>
<dbReference type="Proteomes" id="UP000823588">
    <property type="component" value="Unassembled WGS sequence"/>
</dbReference>
<dbReference type="EMBL" id="JAGGKQ010000007">
    <property type="protein sequence ID" value="MBP1922301.1"/>
    <property type="molecule type" value="Genomic_DNA"/>
</dbReference>
<reference evidence="3" key="1">
    <citation type="submission" date="2021-03" db="EMBL/GenBank/DDBJ databases">
        <title>Genomic Encyclopedia of Type Strains, Phase IV (KMG-IV): sequencing the most valuable type-strain genomes for metagenomic binning, comparative biology and taxonomic classification.</title>
        <authorList>
            <person name="Goeker M."/>
        </authorList>
    </citation>
    <scope>NUCLEOTIDE SEQUENCE</scope>
    <source>
        <strain evidence="3">DSM 23564</strain>
    </source>
</reference>
<feature type="domain" description="DUF8054" evidence="2">
    <location>
        <begin position="22"/>
        <end position="139"/>
    </location>
</feature>
<evidence type="ECO:0000259" key="2">
    <source>
        <dbReference type="Pfam" id="PF26238"/>
    </source>
</evidence>
<dbReference type="InterPro" id="IPR058775">
    <property type="entry name" value="DUF8054_M"/>
</dbReference>
<dbReference type="OrthoDB" id="292134at2157"/>
<dbReference type="Pfam" id="PF26238">
    <property type="entry name" value="DUF8054_M"/>
    <property type="match status" value="1"/>
</dbReference>
<name>A0A8T4GFS4_9EURY</name>